<proteinExistence type="predicted"/>
<dbReference type="STRING" id="1499967.U27_00177"/>
<dbReference type="HOGENOM" id="CLU_102912_1_2_0"/>
<protein>
    <recommendedName>
        <fullName evidence="2">DUF2062 domain-containing protein</fullName>
    </recommendedName>
</protein>
<evidence type="ECO:0000313" key="4">
    <source>
        <dbReference type="Proteomes" id="UP000030661"/>
    </source>
</evidence>
<dbReference type="eggNOG" id="COG3216">
    <property type="taxonomic scope" value="Bacteria"/>
</dbReference>
<dbReference type="PANTHER" id="PTHR40547:SF1">
    <property type="entry name" value="SLL0298 PROTEIN"/>
    <property type="match status" value="1"/>
</dbReference>
<gene>
    <name evidence="3" type="ORF">U27_00177</name>
</gene>
<feature type="transmembrane region" description="Helical" evidence="1">
    <location>
        <begin position="112"/>
        <end position="139"/>
    </location>
</feature>
<dbReference type="AlphaFoldDB" id="A0A081C6T1"/>
<feature type="transmembrane region" description="Helical" evidence="1">
    <location>
        <begin position="25"/>
        <end position="50"/>
    </location>
</feature>
<evidence type="ECO:0000256" key="1">
    <source>
        <dbReference type="SAM" id="Phobius"/>
    </source>
</evidence>
<keyword evidence="1" id="KW-1133">Transmembrane helix</keyword>
<keyword evidence="1" id="KW-0812">Transmembrane</keyword>
<sequence>MKFISRGIHALSSIQGDPRNIAKGFALGIFVGMTPTMGIQMAIAAFLAALLKWNPISAMMGVWITTPATAPAIYGVTYLVGAKIYTSLTDQRLPMSFRVRELPEMLAKTPKIFTALTIGGVLLGLPLAIVSYYAALFFIKEYRKDKEKLKKTLRGWLPFRRKDDSKSEGEQPKET</sequence>
<feature type="domain" description="DUF2062" evidence="2">
    <location>
        <begin position="2"/>
        <end position="147"/>
    </location>
</feature>
<keyword evidence="1" id="KW-0472">Membrane</keyword>
<evidence type="ECO:0000313" key="3">
    <source>
        <dbReference type="EMBL" id="GAK60286.1"/>
    </source>
</evidence>
<dbReference type="EMBL" id="DF820472">
    <property type="protein sequence ID" value="GAK60286.1"/>
    <property type="molecule type" value="Genomic_DNA"/>
</dbReference>
<reference evidence="3" key="1">
    <citation type="journal article" date="2015" name="PeerJ">
        <title>First genomic representation of candidate bacterial phylum KSB3 points to enhanced environmental sensing as a trigger of wastewater bulking.</title>
        <authorList>
            <person name="Sekiguchi Y."/>
            <person name="Ohashi A."/>
            <person name="Parks D.H."/>
            <person name="Yamauchi T."/>
            <person name="Tyson G.W."/>
            <person name="Hugenholtz P."/>
        </authorList>
    </citation>
    <scope>NUCLEOTIDE SEQUENCE [LARGE SCALE GENOMIC DNA]</scope>
</reference>
<dbReference type="PANTHER" id="PTHR40547">
    <property type="entry name" value="SLL0298 PROTEIN"/>
    <property type="match status" value="1"/>
</dbReference>
<accession>A0A081C6T1</accession>
<evidence type="ECO:0000259" key="2">
    <source>
        <dbReference type="Pfam" id="PF09835"/>
    </source>
</evidence>
<organism evidence="3">
    <name type="scientific">Vecturithrix granuli</name>
    <dbReference type="NCBI Taxonomy" id="1499967"/>
    <lineage>
        <taxon>Bacteria</taxon>
        <taxon>Candidatus Moduliflexota</taxon>
        <taxon>Candidatus Vecturitrichia</taxon>
        <taxon>Candidatus Vecturitrichales</taxon>
        <taxon>Candidatus Vecturitrichaceae</taxon>
        <taxon>Candidatus Vecturithrix</taxon>
    </lineage>
</organism>
<dbReference type="Proteomes" id="UP000030661">
    <property type="component" value="Unassembled WGS sequence"/>
</dbReference>
<name>A0A081C6T1_VECG1</name>
<keyword evidence="4" id="KW-1185">Reference proteome</keyword>
<feature type="transmembrane region" description="Helical" evidence="1">
    <location>
        <begin position="62"/>
        <end position="85"/>
    </location>
</feature>
<dbReference type="Pfam" id="PF09835">
    <property type="entry name" value="DUF2062"/>
    <property type="match status" value="1"/>
</dbReference>
<dbReference type="InterPro" id="IPR018639">
    <property type="entry name" value="DUF2062"/>
</dbReference>